<keyword evidence="2" id="KW-1185">Reference proteome</keyword>
<dbReference type="EMBL" id="CM017692">
    <property type="protein sequence ID" value="TYH20085.1"/>
    <property type="molecule type" value="Genomic_DNA"/>
</dbReference>
<dbReference type="Proteomes" id="UP000323506">
    <property type="component" value="Chromosome A05"/>
</dbReference>
<reference evidence="1 2" key="1">
    <citation type="submission" date="2019-06" db="EMBL/GenBank/DDBJ databases">
        <title>WGS assembly of Gossypium darwinii.</title>
        <authorList>
            <person name="Chen Z.J."/>
            <person name="Sreedasyam A."/>
            <person name="Ando A."/>
            <person name="Song Q."/>
            <person name="De L."/>
            <person name="Hulse-Kemp A."/>
            <person name="Ding M."/>
            <person name="Ye W."/>
            <person name="Kirkbride R."/>
            <person name="Jenkins J."/>
            <person name="Plott C."/>
            <person name="Lovell J."/>
            <person name="Lin Y.-M."/>
            <person name="Vaughn R."/>
            <person name="Liu B."/>
            <person name="Li W."/>
            <person name="Simpson S."/>
            <person name="Scheffler B."/>
            <person name="Saski C."/>
            <person name="Grover C."/>
            <person name="Hu G."/>
            <person name="Conover J."/>
            <person name="Carlson J."/>
            <person name="Shu S."/>
            <person name="Boston L."/>
            <person name="Williams M."/>
            <person name="Peterson D."/>
            <person name="Mcgee K."/>
            <person name="Jones D."/>
            <person name="Wendel J."/>
            <person name="Stelly D."/>
            <person name="Grimwood J."/>
            <person name="Schmutz J."/>
        </authorList>
    </citation>
    <scope>NUCLEOTIDE SEQUENCE [LARGE SCALE GENOMIC DNA]</scope>
    <source>
        <strain evidence="1">1808015.09</strain>
    </source>
</reference>
<accession>A0A5D2GPL8</accession>
<organism evidence="1 2">
    <name type="scientific">Gossypium darwinii</name>
    <name type="common">Darwin's cotton</name>
    <name type="synonym">Gossypium barbadense var. darwinii</name>
    <dbReference type="NCBI Taxonomy" id="34276"/>
    <lineage>
        <taxon>Eukaryota</taxon>
        <taxon>Viridiplantae</taxon>
        <taxon>Streptophyta</taxon>
        <taxon>Embryophyta</taxon>
        <taxon>Tracheophyta</taxon>
        <taxon>Spermatophyta</taxon>
        <taxon>Magnoliopsida</taxon>
        <taxon>eudicotyledons</taxon>
        <taxon>Gunneridae</taxon>
        <taxon>Pentapetalae</taxon>
        <taxon>rosids</taxon>
        <taxon>malvids</taxon>
        <taxon>Malvales</taxon>
        <taxon>Malvaceae</taxon>
        <taxon>Malvoideae</taxon>
        <taxon>Gossypium</taxon>
    </lineage>
</organism>
<evidence type="ECO:0000313" key="2">
    <source>
        <dbReference type="Proteomes" id="UP000323506"/>
    </source>
</evidence>
<proteinExistence type="predicted"/>
<protein>
    <submittedName>
        <fullName evidence="1">Uncharacterized protein</fullName>
    </submittedName>
</protein>
<gene>
    <name evidence="1" type="ORF">ES288_A05G402600v1</name>
</gene>
<name>A0A5D2GPL8_GOSDA</name>
<evidence type="ECO:0000313" key="1">
    <source>
        <dbReference type="EMBL" id="TYH20085.1"/>
    </source>
</evidence>
<sequence>MGDKNEVLEAVLKETVDLGEFAYPWVEKVIVGQEVNGIRVLQLETAAGAAIRV</sequence>
<dbReference type="AlphaFoldDB" id="A0A5D2GPL8"/>